<evidence type="ECO:0000313" key="1">
    <source>
        <dbReference type="EMBL" id="PIB75547.1"/>
    </source>
</evidence>
<evidence type="ECO:0008006" key="3">
    <source>
        <dbReference type="Google" id="ProtNLM"/>
    </source>
</evidence>
<dbReference type="AlphaFoldDB" id="A0A2G5PBA0"/>
<keyword evidence="2" id="KW-1185">Reference proteome</keyword>
<name>A0A2G5PBA0_9MYCO</name>
<dbReference type="EMBL" id="PDCN02000009">
    <property type="protein sequence ID" value="PIB75547.1"/>
    <property type="molecule type" value="Genomic_DNA"/>
</dbReference>
<proteinExistence type="predicted"/>
<dbReference type="STRING" id="85968.GCA_900073015_01217"/>
<accession>A0A2G5PBA0</accession>
<comment type="caution">
    <text evidence="1">The sequence shown here is derived from an EMBL/GenBank/DDBJ whole genome shotgun (WGS) entry which is preliminary data.</text>
</comment>
<dbReference type="Proteomes" id="UP000230551">
    <property type="component" value="Unassembled WGS sequence"/>
</dbReference>
<reference evidence="1 2" key="1">
    <citation type="journal article" date="2017" name="Infect. Genet. Evol.">
        <title>The new phylogeny of the genus Mycobacterium: The old and the news.</title>
        <authorList>
            <person name="Tortoli E."/>
            <person name="Fedrizzi T."/>
            <person name="Meehan C.J."/>
            <person name="Trovato A."/>
            <person name="Grottola A."/>
            <person name="Giacobazzi E."/>
            <person name="Serpini G.F."/>
            <person name="Tagliazucchi S."/>
            <person name="Fabio A."/>
            <person name="Bettua C."/>
            <person name="Bertorelli R."/>
            <person name="Frascaro F."/>
            <person name="De Sanctis V."/>
            <person name="Pecorari M."/>
            <person name="Jousson O."/>
            <person name="Segata N."/>
            <person name="Cirillo D.M."/>
        </authorList>
    </citation>
    <scope>NUCLEOTIDE SEQUENCE [LARGE SCALE GENOMIC DNA]</scope>
    <source>
        <strain evidence="1 2">CIP1034565</strain>
    </source>
</reference>
<gene>
    <name evidence="1" type="ORF">CQY22_008990</name>
</gene>
<organism evidence="1 2">
    <name type="scientific">Mycolicibacterium brumae</name>
    <dbReference type="NCBI Taxonomy" id="85968"/>
    <lineage>
        <taxon>Bacteria</taxon>
        <taxon>Bacillati</taxon>
        <taxon>Actinomycetota</taxon>
        <taxon>Actinomycetes</taxon>
        <taxon>Mycobacteriales</taxon>
        <taxon>Mycobacteriaceae</taxon>
        <taxon>Mycolicibacterium</taxon>
    </lineage>
</organism>
<sequence length="287" mass="32159">MEEPFVGSEALAAGITRHQLRTRYMAIHWGVYVTVGTEPTPVLRAKAAWLRSRRRGVLAGFSAAAMHGARWIDSDQPACVIDENHRPERGIVVWRDDVLDDEIWLIDGIRVTNPIRTAIDLACRFPPKVSIPAIDALLRATKRTRADVLAALPRHAGRKGIVRARKAIALVDGAAQSRKETWLRLLFLKAGYPWPEAQCIVYDDFGAEIGHVDGGWRDRKIGYEYQGEHHTDIEQLTYDIRRVDAMREMGWIILQFTCRDGTAAILARLAKAWAAQSGSGVEDRSAM</sequence>
<dbReference type="RefSeq" id="WP_090587464.1">
    <property type="nucleotide sequence ID" value="NZ_CP104302.1"/>
</dbReference>
<evidence type="ECO:0000313" key="2">
    <source>
        <dbReference type="Proteomes" id="UP000230551"/>
    </source>
</evidence>
<dbReference type="OrthoDB" id="5181611at2"/>
<protein>
    <recommendedName>
        <fullName evidence="3">DUF559 domain-containing protein</fullName>
    </recommendedName>
</protein>